<evidence type="ECO:0000256" key="1">
    <source>
        <dbReference type="ARBA" id="ARBA00022845"/>
    </source>
</evidence>
<organism evidence="4 5">
    <name type="scientific">Ruminococcus callidus ATCC 27760</name>
    <dbReference type="NCBI Taxonomy" id="411473"/>
    <lineage>
        <taxon>Bacteria</taxon>
        <taxon>Bacillati</taxon>
        <taxon>Bacillota</taxon>
        <taxon>Clostridia</taxon>
        <taxon>Eubacteriales</taxon>
        <taxon>Oscillospiraceae</taxon>
        <taxon>Ruminococcus</taxon>
    </lineage>
</organism>
<gene>
    <name evidence="2" type="primary">hpf</name>
    <name evidence="4" type="ORF">RUMCAL_00817</name>
</gene>
<evidence type="ECO:0000313" key="4">
    <source>
        <dbReference type="EMBL" id="ERJ96890.1"/>
    </source>
</evidence>
<comment type="subunit">
    <text evidence="2">Interacts with 100S ribosomes.</text>
</comment>
<dbReference type="STRING" id="411473.RUMCAL_00817"/>
<name>U2KXP7_9FIRM</name>
<dbReference type="InterPro" id="IPR050574">
    <property type="entry name" value="HPF/YfiA_ribosome-assoc"/>
</dbReference>
<dbReference type="HAMAP" id="MF_00839">
    <property type="entry name" value="HPF"/>
    <property type="match status" value="1"/>
</dbReference>
<keyword evidence="2" id="KW-0963">Cytoplasm</keyword>
<keyword evidence="5" id="KW-1185">Reference proteome</keyword>
<dbReference type="GO" id="GO:0045900">
    <property type="term" value="P:negative regulation of translational elongation"/>
    <property type="evidence" value="ECO:0007669"/>
    <property type="project" value="TreeGrafter"/>
</dbReference>
<dbReference type="EMBL" id="AWVF01000093">
    <property type="protein sequence ID" value="ERJ96890.1"/>
    <property type="molecule type" value="Genomic_DNA"/>
</dbReference>
<dbReference type="OrthoDB" id="9794975at2"/>
<proteinExistence type="inferred from homology"/>
<sequence>MKITITAKKMQIPQNFTEYAEKRLSTKLDKFFGSEAEAKITMATHKNLIVIELTVTYNNLIYRAEQSAVDKEDALDASIDKIIRQIRKNKTRVEKKLKEAAFTGMLEEPVVEADHEVIRHKKFVMHPMDLDEAILQMDLLGHSFFMFTNANTGEVNVVYKRADGKYAVLEPIYE</sequence>
<keyword evidence="1 2" id="KW-0810">Translation regulation</keyword>
<comment type="caution">
    <text evidence="4">The sequence shown here is derived from an EMBL/GenBank/DDBJ whole genome shotgun (WGS) entry which is preliminary data.</text>
</comment>
<feature type="domain" description="Sigma 54 modulation/S30EA ribosomal protein C-terminal" evidence="3">
    <location>
        <begin position="113"/>
        <end position="167"/>
    </location>
</feature>
<evidence type="ECO:0000256" key="2">
    <source>
        <dbReference type="HAMAP-Rule" id="MF_00839"/>
    </source>
</evidence>
<dbReference type="InterPro" id="IPR036567">
    <property type="entry name" value="RHF-like"/>
</dbReference>
<accession>U2KXP7</accession>
<dbReference type="PANTHER" id="PTHR33231">
    <property type="entry name" value="30S RIBOSOMAL PROTEIN"/>
    <property type="match status" value="1"/>
</dbReference>
<dbReference type="SUPFAM" id="SSF69754">
    <property type="entry name" value="Ribosome binding protein Y (YfiA homologue)"/>
    <property type="match status" value="1"/>
</dbReference>
<dbReference type="NCBIfam" id="TIGR00741">
    <property type="entry name" value="yfiA"/>
    <property type="match status" value="1"/>
</dbReference>
<comment type="subcellular location">
    <subcellularLocation>
        <location evidence="2">Cytoplasm</location>
    </subcellularLocation>
</comment>
<dbReference type="Gene3D" id="3.30.160.100">
    <property type="entry name" value="Ribosome hibernation promotion factor-like"/>
    <property type="match status" value="1"/>
</dbReference>
<dbReference type="Pfam" id="PF02482">
    <property type="entry name" value="Ribosomal_S30AE"/>
    <property type="match status" value="1"/>
</dbReference>
<dbReference type="Gene3D" id="3.30.505.50">
    <property type="entry name" value="Sigma 54 modulation/S30EA ribosomal protein, C-terminal domain"/>
    <property type="match status" value="1"/>
</dbReference>
<dbReference type="GO" id="GO:0043024">
    <property type="term" value="F:ribosomal small subunit binding"/>
    <property type="evidence" value="ECO:0007669"/>
    <property type="project" value="TreeGrafter"/>
</dbReference>
<dbReference type="InterPro" id="IPR034694">
    <property type="entry name" value="HPF_long/plastid"/>
</dbReference>
<dbReference type="GeneID" id="93691852"/>
<dbReference type="CDD" id="cd00552">
    <property type="entry name" value="RaiA"/>
    <property type="match status" value="1"/>
</dbReference>
<dbReference type="Proteomes" id="UP000016662">
    <property type="component" value="Unassembled WGS sequence"/>
</dbReference>
<dbReference type="InterPro" id="IPR032528">
    <property type="entry name" value="Ribosom_S30AE_C"/>
</dbReference>
<dbReference type="RefSeq" id="WP_021682279.1">
    <property type="nucleotide sequence ID" value="NZ_KI260408.1"/>
</dbReference>
<protein>
    <recommendedName>
        <fullName evidence="2">Ribosome hibernation promoting factor</fullName>
        <shortName evidence="2">HPF</shortName>
    </recommendedName>
</protein>
<dbReference type="InterPro" id="IPR003489">
    <property type="entry name" value="RHF/RaiA"/>
</dbReference>
<dbReference type="GO" id="GO:0022627">
    <property type="term" value="C:cytosolic small ribosomal subunit"/>
    <property type="evidence" value="ECO:0007669"/>
    <property type="project" value="TreeGrafter"/>
</dbReference>
<evidence type="ECO:0000259" key="3">
    <source>
        <dbReference type="Pfam" id="PF16321"/>
    </source>
</evidence>
<evidence type="ECO:0000313" key="5">
    <source>
        <dbReference type="Proteomes" id="UP000016662"/>
    </source>
</evidence>
<dbReference type="PATRIC" id="fig|411473.3.peg.666"/>
<dbReference type="InterPro" id="IPR038416">
    <property type="entry name" value="Ribosom_S30AE_C_sf"/>
</dbReference>
<reference evidence="4 5" key="1">
    <citation type="submission" date="2013-07" db="EMBL/GenBank/DDBJ databases">
        <authorList>
            <person name="Weinstock G."/>
            <person name="Sodergren E."/>
            <person name="Wylie T."/>
            <person name="Fulton L."/>
            <person name="Fulton R."/>
            <person name="Fronick C."/>
            <person name="O'Laughlin M."/>
            <person name="Godfrey J."/>
            <person name="Miner T."/>
            <person name="Herter B."/>
            <person name="Appelbaum E."/>
            <person name="Cordes M."/>
            <person name="Lek S."/>
            <person name="Wollam A."/>
            <person name="Pepin K.H."/>
            <person name="Palsikar V.B."/>
            <person name="Mitreva M."/>
            <person name="Wilson R.K."/>
        </authorList>
    </citation>
    <scope>NUCLEOTIDE SEQUENCE [LARGE SCALE GENOMIC DNA]</scope>
    <source>
        <strain evidence="4 5">ATCC 27760</strain>
    </source>
</reference>
<dbReference type="AlphaFoldDB" id="U2KXP7"/>
<dbReference type="PANTHER" id="PTHR33231:SF1">
    <property type="entry name" value="30S RIBOSOMAL PROTEIN"/>
    <property type="match status" value="1"/>
</dbReference>
<comment type="similarity">
    <text evidence="2">Belongs to the HPF/YfiA ribosome-associated protein family. Long HPF subfamily.</text>
</comment>
<dbReference type="HOGENOM" id="CLU_071472_0_3_9"/>
<dbReference type="eggNOG" id="COG1544">
    <property type="taxonomic scope" value="Bacteria"/>
</dbReference>
<dbReference type="Pfam" id="PF16321">
    <property type="entry name" value="Ribosom_S30AE_C"/>
    <property type="match status" value="1"/>
</dbReference>
<comment type="function">
    <text evidence="2">Required for dimerization of active 70S ribosomes into 100S ribosomes in stationary phase; 100S ribosomes are translationally inactive and sometimes present during exponential growth.</text>
</comment>